<dbReference type="PROSITE" id="PS51512">
    <property type="entry name" value="DFDF"/>
    <property type="match status" value="1"/>
</dbReference>
<feature type="region of interest" description="Disordered" evidence="5">
    <location>
        <begin position="196"/>
        <end position="229"/>
    </location>
</feature>
<evidence type="ECO:0000256" key="4">
    <source>
        <dbReference type="ARBA" id="ARBA00022490"/>
    </source>
</evidence>
<dbReference type="InterPro" id="IPR036652">
    <property type="entry name" value="YjeF_N_dom_sf"/>
</dbReference>
<feature type="domain" description="DFDF" evidence="8">
    <location>
        <begin position="292"/>
        <end position="328"/>
    </location>
</feature>
<accession>A0A2J6PTS6</accession>
<dbReference type="GO" id="GO:0031087">
    <property type="term" value="P:deadenylation-independent decapping of nuclear-transcribed mRNA"/>
    <property type="evidence" value="ECO:0007669"/>
    <property type="project" value="TreeGrafter"/>
</dbReference>
<evidence type="ECO:0000256" key="3">
    <source>
        <dbReference type="ARBA" id="ARBA00015797"/>
    </source>
</evidence>
<keyword evidence="6" id="KW-0732">Signal</keyword>
<feature type="region of interest" description="Disordered" evidence="5">
    <location>
        <begin position="101"/>
        <end position="121"/>
    </location>
</feature>
<dbReference type="EMBL" id="KZ613500">
    <property type="protein sequence ID" value="PMD17421.1"/>
    <property type="molecule type" value="Genomic_DNA"/>
</dbReference>
<dbReference type="AlphaFoldDB" id="A0A2J6PTS6"/>
<comment type="similarity">
    <text evidence="2">Belongs to the EDC3 family.</text>
</comment>
<evidence type="ECO:0000259" key="7">
    <source>
        <dbReference type="PROSITE" id="PS51385"/>
    </source>
</evidence>
<dbReference type="FunFam" id="3.40.50.10260:FF:000007">
    <property type="entry name" value="YjeF N-terminal domain-like protein"/>
    <property type="match status" value="1"/>
</dbReference>
<dbReference type="OrthoDB" id="10030313at2759"/>
<evidence type="ECO:0000256" key="2">
    <source>
        <dbReference type="ARBA" id="ARBA00006610"/>
    </source>
</evidence>
<feature type="signal peptide" evidence="6">
    <location>
        <begin position="1"/>
        <end position="22"/>
    </location>
</feature>
<dbReference type="Pfam" id="PF09532">
    <property type="entry name" value="FDF"/>
    <property type="match status" value="1"/>
</dbReference>
<dbReference type="Proteomes" id="UP000235672">
    <property type="component" value="Unassembled WGS sequence"/>
</dbReference>
<dbReference type="GO" id="GO:0033962">
    <property type="term" value="P:P-body assembly"/>
    <property type="evidence" value="ECO:0007669"/>
    <property type="project" value="TreeGrafter"/>
</dbReference>
<dbReference type="PROSITE" id="PS51385">
    <property type="entry name" value="YJEF_N"/>
    <property type="match status" value="1"/>
</dbReference>
<dbReference type="InterPro" id="IPR019050">
    <property type="entry name" value="FDF_dom"/>
</dbReference>
<feature type="compositionally biased region" description="Polar residues" evidence="5">
    <location>
        <begin position="104"/>
        <end position="120"/>
    </location>
</feature>
<dbReference type="Pfam" id="PF03853">
    <property type="entry name" value="YjeF_N"/>
    <property type="match status" value="1"/>
</dbReference>
<dbReference type="InterPro" id="IPR004443">
    <property type="entry name" value="YjeF_N_dom"/>
</dbReference>
<dbReference type="STRING" id="1745343.A0A2J6PTS6"/>
<evidence type="ECO:0000256" key="5">
    <source>
        <dbReference type="SAM" id="MobiDB-lite"/>
    </source>
</evidence>
<name>A0A2J6PTS6_9HELO</name>
<organism evidence="9 10">
    <name type="scientific">Hyaloscypha hepaticicola</name>
    <dbReference type="NCBI Taxonomy" id="2082293"/>
    <lineage>
        <taxon>Eukaryota</taxon>
        <taxon>Fungi</taxon>
        <taxon>Dikarya</taxon>
        <taxon>Ascomycota</taxon>
        <taxon>Pezizomycotina</taxon>
        <taxon>Leotiomycetes</taxon>
        <taxon>Helotiales</taxon>
        <taxon>Hyaloscyphaceae</taxon>
        <taxon>Hyaloscypha</taxon>
    </lineage>
</organism>
<dbReference type="GO" id="GO:0003729">
    <property type="term" value="F:mRNA binding"/>
    <property type="evidence" value="ECO:0007669"/>
    <property type="project" value="TreeGrafter"/>
</dbReference>
<keyword evidence="10" id="KW-1185">Reference proteome</keyword>
<evidence type="ECO:0000256" key="1">
    <source>
        <dbReference type="ARBA" id="ARBA00004201"/>
    </source>
</evidence>
<dbReference type="PANTHER" id="PTHR13612:SF0">
    <property type="entry name" value="ENHANCER OF MRNA-DECAPPING PROTEIN 3"/>
    <property type="match status" value="1"/>
</dbReference>
<feature type="compositionally biased region" description="Basic residues" evidence="5">
    <location>
        <begin position="210"/>
        <end position="220"/>
    </location>
</feature>
<dbReference type="Gene3D" id="3.40.50.10260">
    <property type="entry name" value="YjeF N-terminal domain"/>
    <property type="match status" value="1"/>
</dbReference>
<evidence type="ECO:0000313" key="9">
    <source>
        <dbReference type="EMBL" id="PMD17421.1"/>
    </source>
</evidence>
<proteinExistence type="inferred from homology"/>
<dbReference type="PANTHER" id="PTHR13612">
    <property type="entry name" value="ENHANCER OF MRNA-DECAPPING PROTEIN 3"/>
    <property type="match status" value="1"/>
</dbReference>
<comment type="subcellular location">
    <subcellularLocation>
        <location evidence="1">Cytoplasm</location>
        <location evidence="1">P-body</location>
    </subcellularLocation>
</comment>
<feature type="compositionally biased region" description="Basic and acidic residues" evidence="5">
    <location>
        <begin position="367"/>
        <end position="387"/>
    </location>
</feature>
<protein>
    <recommendedName>
        <fullName evidence="3">Enhancer of mRNA-decapping protein 3</fullName>
    </recommendedName>
</protein>
<evidence type="ECO:0000259" key="8">
    <source>
        <dbReference type="PROSITE" id="PS51512"/>
    </source>
</evidence>
<feature type="region of interest" description="Disordered" evidence="5">
    <location>
        <begin position="338"/>
        <end position="436"/>
    </location>
</feature>
<feature type="region of interest" description="Disordered" evidence="5">
    <location>
        <begin position="259"/>
        <end position="288"/>
    </location>
</feature>
<sequence>MSNTFIGLTMLVTLSSPPGAQLRGVVSGIEPGKSLTLRNVTCPANGKYVPEFTINAAEIVELVEAGNENNASAVRELPPRATPVTQPTKTFEDPAILSVGKRPTSISRPSIPNQWSSTSMERIDSARTATGRDEKTLVREIPTPRPILADIMQKNASLEKLPQQVADLVATVSKLSGLTGDQVDDAEAPALEELDGAEHISFAQPVAKTQGKRVRKRRGRKEREDTPQDPTITVTSVKETTRSKTWKETPLLDAKGWRQTPLLEPNPSFQPFSTLKKKGRRNGKTEENGWATEDATDVQEMGDFDFEGSLAKFDKKTVFTQIQAEDTIAEGDRLVAHNRLPRAKPGTAGGKNLHPTENVLDMPNGRVDLDAWKSDAGDSEVEERTSQRDTGSGRTSRRGGRAESKLSNNRRPTSRKGSAAIAGIQPARTLSIPQPTSNPALFLVPSNRQCEPISALQMLNLENIADNELGLSEDMMTENAGRGIAEVALSALNTGGRGLTQGKASTVSTIVVYAGNNKSGMRAVAAGRHIRNHGLNVVICVLGLERESELLVGLRRQIKVFRSFGGKVVNKVELFVYNKSLNAPIELIIDGLLGLTISFEELRTGDQATAYELIEWANRSKASVLAIDIPTGIDPTSGKVSIIDGRQLYIYAKYVVAMGAPKKGLLETMALGEGVADDDGAGSGSEWQLFVADIGLGAAVWKKAGTRVRRGVEFEGSWVLGMRFQGGME</sequence>
<dbReference type="SMART" id="SM01199">
    <property type="entry name" value="FDF"/>
    <property type="match status" value="1"/>
</dbReference>
<feature type="domain" description="YjeF N-terminal" evidence="7">
    <location>
        <begin position="458"/>
        <end position="702"/>
    </location>
</feature>
<dbReference type="SUPFAM" id="SSF64153">
    <property type="entry name" value="YjeF N-terminal domain-like"/>
    <property type="match status" value="1"/>
</dbReference>
<dbReference type="InterPro" id="IPR025762">
    <property type="entry name" value="DFDF"/>
</dbReference>
<gene>
    <name evidence="9" type="ORF">NA56DRAFT_632154</name>
</gene>
<reference evidence="9 10" key="1">
    <citation type="submission" date="2016-05" db="EMBL/GenBank/DDBJ databases">
        <title>A degradative enzymes factory behind the ericoid mycorrhizal symbiosis.</title>
        <authorList>
            <consortium name="DOE Joint Genome Institute"/>
            <person name="Martino E."/>
            <person name="Morin E."/>
            <person name="Grelet G."/>
            <person name="Kuo A."/>
            <person name="Kohler A."/>
            <person name="Daghino S."/>
            <person name="Barry K."/>
            <person name="Choi C."/>
            <person name="Cichocki N."/>
            <person name="Clum A."/>
            <person name="Copeland A."/>
            <person name="Hainaut M."/>
            <person name="Haridas S."/>
            <person name="Labutti K."/>
            <person name="Lindquist E."/>
            <person name="Lipzen A."/>
            <person name="Khouja H.-R."/>
            <person name="Murat C."/>
            <person name="Ohm R."/>
            <person name="Olson A."/>
            <person name="Spatafora J."/>
            <person name="Veneault-Fourrey C."/>
            <person name="Henrissat B."/>
            <person name="Grigoriev I."/>
            <person name="Martin F."/>
            <person name="Perotto S."/>
        </authorList>
    </citation>
    <scope>NUCLEOTIDE SEQUENCE [LARGE SCALE GENOMIC DNA]</scope>
    <source>
        <strain evidence="9 10">UAMH 7357</strain>
    </source>
</reference>
<dbReference type="GO" id="GO:0000932">
    <property type="term" value="C:P-body"/>
    <property type="evidence" value="ECO:0007669"/>
    <property type="project" value="UniProtKB-SubCell"/>
</dbReference>
<feature type="chain" id="PRO_5014407908" description="Enhancer of mRNA-decapping protein 3" evidence="6">
    <location>
        <begin position="23"/>
        <end position="729"/>
    </location>
</feature>
<evidence type="ECO:0000313" key="10">
    <source>
        <dbReference type="Proteomes" id="UP000235672"/>
    </source>
</evidence>
<keyword evidence="4" id="KW-0963">Cytoplasm</keyword>
<evidence type="ECO:0000256" key="6">
    <source>
        <dbReference type="SAM" id="SignalP"/>
    </source>
</evidence>